<dbReference type="GO" id="GO:0008270">
    <property type="term" value="F:zinc ion binding"/>
    <property type="evidence" value="ECO:0007669"/>
    <property type="project" value="InterPro"/>
</dbReference>
<sequence length="327" mass="34933">MVREYGGTGNIAVEDFGAKDLTVGPNDVLVRNSFAGVNFIDTYFRTGLYKKPALPYVVGEEGSGAIVKVGENVSKERLGQRVAYFAGSSGSYSSFSTVAHQDAYPVPDGVGDDVAASAMLQGCTAHYLTESVYQIRPGDVVLVHAAAGGTGLLLTQMAKRRGAVVVGTCGGAAKADIAKKFGSVDHLIDYQQNGGDWVSRVRELFPEGVHCVYDGVGKSTFLQSLKSLRRRGTLATFGNASGPIGPISPLILSQHGSIILQRPTLKDFALHVNNEAEGRVHDVLTAIQRGELKVTIGKVFPLQQSQDAHQYLEARQSHGKILINCQE</sequence>
<evidence type="ECO:0000313" key="4">
    <source>
        <dbReference type="EMBL" id="CUG14035.1"/>
    </source>
</evidence>
<dbReference type="InterPro" id="IPR011032">
    <property type="entry name" value="GroES-like_sf"/>
</dbReference>
<dbReference type="OrthoDB" id="48317at2759"/>
<dbReference type="SMART" id="SM00829">
    <property type="entry name" value="PKS_ER"/>
    <property type="match status" value="1"/>
</dbReference>
<keyword evidence="1" id="KW-0521">NADP</keyword>
<dbReference type="SUPFAM" id="SSF50129">
    <property type="entry name" value="GroES-like"/>
    <property type="match status" value="1"/>
</dbReference>
<dbReference type="InterPro" id="IPR020843">
    <property type="entry name" value="ER"/>
</dbReference>
<dbReference type="InterPro" id="IPR013149">
    <property type="entry name" value="ADH-like_C"/>
</dbReference>
<protein>
    <submittedName>
        <fullName evidence="4">Quinone oxidoreductase, putative</fullName>
    </submittedName>
</protein>
<dbReference type="Proteomes" id="UP000051952">
    <property type="component" value="Unassembled WGS sequence"/>
</dbReference>
<dbReference type="PANTHER" id="PTHR48106">
    <property type="entry name" value="QUINONE OXIDOREDUCTASE PIG3-RELATED"/>
    <property type="match status" value="1"/>
</dbReference>
<keyword evidence="5" id="KW-1185">Reference proteome</keyword>
<dbReference type="InterPro" id="IPR047618">
    <property type="entry name" value="QOR-like"/>
</dbReference>
<dbReference type="PROSITE" id="PS01162">
    <property type="entry name" value="QOR_ZETA_CRYSTAL"/>
    <property type="match status" value="1"/>
</dbReference>
<dbReference type="SUPFAM" id="SSF51735">
    <property type="entry name" value="NAD(P)-binding Rossmann-fold domains"/>
    <property type="match status" value="1"/>
</dbReference>
<proteinExistence type="predicted"/>
<evidence type="ECO:0000313" key="5">
    <source>
        <dbReference type="Proteomes" id="UP000051952"/>
    </source>
</evidence>
<dbReference type="InterPro" id="IPR013154">
    <property type="entry name" value="ADH-like_N"/>
</dbReference>
<name>A0A0S4IUY2_BODSA</name>
<dbReference type="GO" id="GO:0035925">
    <property type="term" value="F:mRNA 3'-UTR AU-rich region binding"/>
    <property type="evidence" value="ECO:0007669"/>
    <property type="project" value="TreeGrafter"/>
</dbReference>
<dbReference type="OMA" id="KGMTAHY"/>
<dbReference type="GO" id="GO:0003960">
    <property type="term" value="F:quinone reductase (NADPH) activity"/>
    <property type="evidence" value="ECO:0007669"/>
    <property type="project" value="InterPro"/>
</dbReference>
<dbReference type="GO" id="GO:0005829">
    <property type="term" value="C:cytosol"/>
    <property type="evidence" value="ECO:0007669"/>
    <property type="project" value="TreeGrafter"/>
</dbReference>
<dbReference type="EMBL" id="CYKH01000671">
    <property type="protein sequence ID" value="CUG14035.1"/>
    <property type="molecule type" value="Genomic_DNA"/>
</dbReference>
<reference evidence="5" key="1">
    <citation type="submission" date="2015-09" db="EMBL/GenBank/DDBJ databases">
        <authorList>
            <consortium name="Pathogen Informatics"/>
        </authorList>
    </citation>
    <scope>NUCLEOTIDE SEQUENCE [LARGE SCALE GENOMIC DNA]</scope>
    <source>
        <strain evidence="5">Lake Konstanz</strain>
    </source>
</reference>
<dbReference type="GO" id="GO:0070402">
    <property type="term" value="F:NADPH binding"/>
    <property type="evidence" value="ECO:0007669"/>
    <property type="project" value="TreeGrafter"/>
</dbReference>
<feature type="domain" description="Enoyl reductase (ER)" evidence="3">
    <location>
        <begin position="6"/>
        <end position="323"/>
    </location>
</feature>
<dbReference type="Gene3D" id="3.40.50.720">
    <property type="entry name" value="NAD(P)-binding Rossmann-like Domain"/>
    <property type="match status" value="1"/>
</dbReference>
<dbReference type="InterPro" id="IPR036291">
    <property type="entry name" value="NAD(P)-bd_dom_sf"/>
</dbReference>
<dbReference type="InterPro" id="IPR002364">
    <property type="entry name" value="Quin_OxRdtase/zeta-crystal_CS"/>
</dbReference>
<dbReference type="AlphaFoldDB" id="A0A0S4IUY2"/>
<gene>
    <name evidence="4" type="ORF">BSAL_74875</name>
</gene>
<dbReference type="Gene3D" id="3.90.180.10">
    <property type="entry name" value="Medium-chain alcohol dehydrogenases, catalytic domain"/>
    <property type="match status" value="1"/>
</dbReference>
<dbReference type="PANTHER" id="PTHR48106:SF13">
    <property type="entry name" value="QUINONE OXIDOREDUCTASE-RELATED"/>
    <property type="match status" value="1"/>
</dbReference>
<evidence type="ECO:0000256" key="2">
    <source>
        <dbReference type="ARBA" id="ARBA00023002"/>
    </source>
</evidence>
<evidence type="ECO:0000256" key="1">
    <source>
        <dbReference type="ARBA" id="ARBA00022857"/>
    </source>
</evidence>
<accession>A0A0S4IUY2</accession>
<organism evidence="4 5">
    <name type="scientific">Bodo saltans</name>
    <name type="common">Flagellated protozoan</name>
    <dbReference type="NCBI Taxonomy" id="75058"/>
    <lineage>
        <taxon>Eukaryota</taxon>
        <taxon>Discoba</taxon>
        <taxon>Euglenozoa</taxon>
        <taxon>Kinetoplastea</taxon>
        <taxon>Metakinetoplastina</taxon>
        <taxon>Eubodonida</taxon>
        <taxon>Bodonidae</taxon>
        <taxon>Bodo</taxon>
    </lineage>
</organism>
<dbReference type="CDD" id="cd05286">
    <property type="entry name" value="QOR2"/>
    <property type="match status" value="1"/>
</dbReference>
<dbReference type="Pfam" id="PF00107">
    <property type="entry name" value="ADH_zinc_N"/>
    <property type="match status" value="1"/>
</dbReference>
<evidence type="ECO:0000259" key="3">
    <source>
        <dbReference type="SMART" id="SM00829"/>
    </source>
</evidence>
<dbReference type="VEuPathDB" id="TriTrypDB:BSAL_74875"/>
<keyword evidence="2" id="KW-0560">Oxidoreductase</keyword>
<dbReference type="Pfam" id="PF08240">
    <property type="entry name" value="ADH_N"/>
    <property type="match status" value="1"/>
</dbReference>